<dbReference type="AlphaFoldDB" id="A0A420VKD8"/>
<comment type="caution">
    <text evidence="2">The sequence shown here is derived from an EMBL/GenBank/DDBJ whole genome shotgun (WGS) entry which is preliminary data.</text>
</comment>
<evidence type="ECO:0000256" key="1">
    <source>
        <dbReference type="SAM" id="MobiDB-lite"/>
    </source>
</evidence>
<keyword evidence="3" id="KW-1185">Reference proteome</keyword>
<organism evidence="2 3">
    <name type="scientific">Caldibacillus debilis GB1</name>
    <dbReference type="NCBI Taxonomy" id="1339248"/>
    <lineage>
        <taxon>Bacteria</taxon>
        <taxon>Bacillati</taxon>
        <taxon>Bacillota</taxon>
        <taxon>Bacilli</taxon>
        <taxon>Bacillales</taxon>
        <taxon>Bacillaceae</taxon>
        <taxon>Caldibacillus</taxon>
    </lineage>
</organism>
<dbReference type="EMBL" id="AZRV01000002">
    <property type="protein sequence ID" value="RKO63848.1"/>
    <property type="molecule type" value="Genomic_DNA"/>
</dbReference>
<evidence type="ECO:0000313" key="3">
    <source>
        <dbReference type="Proteomes" id="UP000286235"/>
    </source>
</evidence>
<dbReference type="Proteomes" id="UP000286235">
    <property type="component" value="Unassembled WGS sequence"/>
</dbReference>
<name>A0A420VKD8_9BACI</name>
<feature type="compositionally biased region" description="Basic and acidic residues" evidence="1">
    <location>
        <begin position="1"/>
        <end position="21"/>
    </location>
</feature>
<sequence length="64" mass="7788">MDLRRVRDRFAAGKERPERRTRAVRNSWRKQKGLQGNFLQPFRRVQRERLTGGPAFFISFNRLR</sequence>
<accession>A0A420VKD8</accession>
<gene>
    <name evidence="2" type="ORF">Cdeb_02457</name>
</gene>
<proteinExistence type="predicted"/>
<evidence type="ECO:0000313" key="2">
    <source>
        <dbReference type="EMBL" id="RKO63848.1"/>
    </source>
</evidence>
<protein>
    <submittedName>
        <fullName evidence="2">Uncharacterized protein</fullName>
    </submittedName>
</protein>
<reference evidence="2 3" key="1">
    <citation type="submission" date="2013-12" db="EMBL/GenBank/DDBJ databases">
        <title>Genome and proteome characterization of Caldibacillus debilis GB1 derived from a cellulolytic aero-tolerant co-culture.</title>
        <authorList>
            <person name="Wushke S.T."/>
            <person name="Zhang X."/>
            <person name="Fristensky B."/>
            <person name="Wilkins J.A."/>
            <person name="Levin D.B."/>
            <person name="Sparling R."/>
        </authorList>
    </citation>
    <scope>NUCLEOTIDE SEQUENCE [LARGE SCALE GENOMIC DNA]</scope>
    <source>
        <strain evidence="2 3">GB1</strain>
    </source>
</reference>
<feature type="region of interest" description="Disordered" evidence="1">
    <location>
        <begin position="1"/>
        <end position="26"/>
    </location>
</feature>